<gene>
    <name evidence="2" type="ORF">HMPREF1549_03321</name>
</gene>
<dbReference type="EMBL" id="AWSD01000410">
    <property type="protein sequence ID" value="ERH15186.1"/>
    <property type="molecule type" value="Genomic_DNA"/>
</dbReference>
<feature type="region of interest" description="Disordered" evidence="1">
    <location>
        <begin position="1"/>
        <end position="73"/>
    </location>
</feature>
<evidence type="ECO:0000256" key="1">
    <source>
        <dbReference type="SAM" id="MobiDB-lite"/>
    </source>
</evidence>
<organism evidence="2 3">
    <name type="scientific">Actinomyces johnsonii F0510</name>
    <dbReference type="NCBI Taxonomy" id="1227262"/>
    <lineage>
        <taxon>Bacteria</taxon>
        <taxon>Bacillati</taxon>
        <taxon>Actinomycetota</taxon>
        <taxon>Actinomycetes</taxon>
        <taxon>Actinomycetales</taxon>
        <taxon>Actinomycetaceae</taxon>
        <taxon>Actinomyces</taxon>
    </lineage>
</organism>
<accession>U1PXN4</accession>
<name>U1PXN4_9ACTO</name>
<reference evidence="2 3" key="1">
    <citation type="submission" date="2013-06" db="EMBL/GenBank/DDBJ databases">
        <authorList>
            <person name="Weinstock G."/>
            <person name="Sodergren E."/>
            <person name="Lobos E.A."/>
            <person name="Fulton L."/>
            <person name="Fulton R."/>
            <person name="Courtney L."/>
            <person name="Fronick C."/>
            <person name="O'Laughlin M."/>
            <person name="Godfrey J."/>
            <person name="Wilson R.M."/>
            <person name="Miner T."/>
            <person name="Farmer C."/>
            <person name="Delehaunty K."/>
            <person name="Cordes M."/>
            <person name="Minx P."/>
            <person name="Tomlinson C."/>
            <person name="Chen J."/>
            <person name="Wollam A."/>
            <person name="Pepin K.H."/>
            <person name="Bhonagiri V."/>
            <person name="Zhang X."/>
            <person name="Warren W."/>
            <person name="Mitreva M."/>
            <person name="Mardis E.R."/>
            <person name="Wilson R.K."/>
        </authorList>
    </citation>
    <scope>NUCLEOTIDE SEQUENCE [LARGE SCALE GENOMIC DNA]</scope>
    <source>
        <strain evidence="2 3">F0510</strain>
    </source>
</reference>
<proteinExistence type="predicted"/>
<sequence length="658" mass="72927">MSTLSSVTDEYADDPLVFTPEDHEPDLDDYGEELDSPASDDDEGDPNHDDEKRHLPARRAPRMAPSQTTPASAVVKDAWATVSELDPALFGRWTERPGRRGRQPSTRMTGVPEQRFRAVVLRCVLKGHLNNVGAVVDLKSLTRDQPDLDYTYLNHGDARTVRNLIVGNGEQFRKALLWVELLENRFTAAPPRCPDLTTKQVRRRQFLRVVWAELAALPDPIVLNAHSPQVTDLLDTIVAHLNTQVRAADVRTLLQSQPVQSHVLASLSTWTPIPEAIEATSTDALRRWAQQLVFASEAQASASLGALGNGLPEDLSQAELTAQLVNLARAHLVHPEETSALRRQPVIDSAARGRQDHLSAAPLNQALYQRLQPAFRNGAPLGVTCRSLPRQLEAEGQRCATWIGVESPLARLTLLLGFEVVLGIMTMLAAWSSLSRGVPKDSLYRRVANSARRFGSLRMETAPSHAITSRTYRTYQSIIAVMETEYMRRLWRAVHRREFTGIGAALDLPTITTTLTGTMLTITSWVNASYEAEQRRGVDEAMRLGSRTEERTRPVAHPAQPLVSYLSGYLHDASRTPDPVATEAAMAFEAYLQARPPAHRNRRTSTPSQSRRTSHADLARLAIETASTIRSCCDASADLDKRRGQATYDDILDLIQGM</sequence>
<evidence type="ECO:0000313" key="2">
    <source>
        <dbReference type="EMBL" id="ERH15186.1"/>
    </source>
</evidence>
<dbReference type="PATRIC" id="fig|1227262.3.peg.2687"/>
<protein>
    <submittedName>
        <fullName evidence="2">Uncharacterized protein</fullName>
    </submittedName>
</protein>
<dbReference type="AlphaFoldDB" id="U1PXN4"/>
<dbReference type="Proteomes" id="UP000016498">
    <property type="component" value="Unassembled WGS sequence"/>
</dbReference>
<dbReference type="OrthoDB" id="10019599at2"/>
<feature type="compositionally biased region" description="Basic and acidic residues" evidence="1">
    <location>
        <begin position="45"/>
        <end position="54"/>
    </location>
</feature>
<comment type="caution">
    <text evidence="2">The sequence shown here is derived from an EMBL/GenBank/DDBJ whole genome shotgun (WGS) entry which is preliminary data.</text>
</comment>
<dbReference type="HOGENOM" id="CLU_416585_0_0_11"/>
<feature type="compositionally biased region" description="Acidic residues" evidence="1">
    <location>
        <begin position="23"/>
        <end position="44"/>
    </location>
</feature>
<evidence type="ECO:0000313" key="3">
    <source>
        <dbReference type="Proteomes" id="UP000016498"/>
    </source>
</evidence>
<dbReference type="RefSeq" id="WP_021604774.1">
    <property type="nucleotide sequence ID" value="NZ_KE951514.1"/>
</dbReference>
<feature type="region of interest" description="Disordered" evidence="1">
    <location>
        <begin position="595"/>
        <end position="615"/>
    </location>
</feature>